<dbReference type="InterPro" id="IPR014780">
    <property type="entry name" value="tRNA_psdUridine_synth_TruB"/>
</dbReference>
<accession>A0ABW3HJD8</accession>
<dbReference type="InterPro" id="IPR015947">
    <property type="entry name" value="PUA-like_sf"/>
</dbReference>
<comment type="catalytic activity">
    <reaction evidence="1 5">
        <text>uridine(55) in tRNA = pseudouridine(55) in tRNA</text>
        <dbReference type="Rhea" id="RHEA:42532"/>
        <dbReference type="Rhea" id="RHEA-COMP:10101"/>
        <dbReference type="Rhea" id="RHEA-COMP:10102"/>
        <dbReference type="ChEBI" id="CHEBI:65314"/>
        <dbReference type="ChEBI" id="CHEBI:65315"/>
        <dbReference type="EC" id="5.4.99.25"/>
    </reaction>
</comment>
<evidence type="ECO:0000313" key="9">
    <source>
        <dbReference type="EMBL" id="MFD0950886.1"/>
    </source>
</evidence>
<dbReference type="GO" id="GO:0160148">
    <property type="term" value="F:tRNA pseudouridine(55) synthase activity"/>
    <property type="evidence" value="ECO:0007669"/>
    <property type="project" value="UniProtKB-EC"/>
</dbReference>
<dbReference type="InterPro" id="IPR032819">
    <property type="entry name" value="TruB_C"/>
</dbReference>
<evidence type="ECO:0000256" key="3">
    <source>
        <dbReference type="ARBA" id="ARBA00022694"/>
    </source>
</evidence>
<dbReference type="InterPro" id="IPR036974">
    <property type="entry name" value="PUA_sf"/>
</dbReference>
<evidence type="ECO:0000259" key="8">
    <source>
        <dbReference type="Pfam" id="PF16198"/>
    </source>
</evidence>
<evidence type="ECO:0000259" key="7">
    <source>
        <dbReference type="Pfam" id="PF09157"/>
    </source>
</evidence>
<feature type="domain" description="tRNA pseudouridine synthase II TruB subfamily 1 C-terminal" evidence="7">
    <location>
        <begin position="246"/>
        <end position="308"/>
    </location>
</feature>
<dbReference type="PANTHER" id="PTHR13767">
    <property type="entry name" value="TRNA-PSEUDOURIDINE SYNTHASE"/>
    <property type="match status" value="1"/>
</dbReference>
<evidence type="ECO:0000256" key="5">
    <source>
        <dbReference type="HAMAP-Rule" id="MF_01080"/>
    </source>
</evidence>
<gene>
    <name evidence="5 9" type="primary">truB</name>
    <name evidence="9" type="ORF">ACFQ0F_10880</name>
</gene>
<name>A0ABW3HJD8_9GAMM</name>
<organism evidence="9 10">
    <name type="scientific">Paraperlucidibaca wandonensis</name>
    <dbReference type="NCBI Taxonomy" id="1268273"/>
    <lineage>
        <taxon>Bacteria</taxon>
        <taxon>Pseudomonadati</taxon>
        <taxon>Pseudomonadota</taxon>
        <taxon>Gammaproteobacteria</taxon>
        <taxon>Moraxellales</taxon>
        <taxon>Moraxellaceae</taxon>
        <taxon>Paraperlucidibaca</taxon>
    </lineage>
</organism>
<evidence type="ECO:0000256" key="1">
    <source>
        <dbReference type="ARBA" id="ARBA00000385"/>
    </source>
</evidence>
<dbReference type="Proteomes" id="UP001597044">
    <property type="component" value="Unassembled WGS sequence"/>
</dbReference>
<protein>
    <recommendedName>
        <fullName evidence="5">tRNA pseudouridine synthase B</fullName>
        <ecNumber evidence="5">5.4.99.25</ecNumber>
    </recommendedName>
    <alternativeName>
        <fullName evidence="5">tRNA pseudouridine(55) synthase</fullName>
        <shortName evidence="5">Psi55 synthase</shortName>
    </alternativeName>
    <alternativeName>
        <fullName evidence="5">tRNA pseudouridylate synthase</fullName>
    </alternativeName>
    <alternativeName>
        <fullName evidence="5">tRNA-uridine isomerase</fullName>
    </alternativeName>
</protein>
<dbReference type="EMBL" id="JBHTIT010000001">
    <property type="protein sequence ID" value="MFD0950886.1"/>
    <property type="molecule type" value="Genomic_DNA"/>
</dbReference>
<dbReference type="Pfam" id="PF16198">
    <property type="entry name" value="TruB_C_2"/>
    <property type="match status" value="1"/>
</dbReference>
<dbReference type="PANTHER" id="PTHR13767:SF2">
    <property type="entry name" value="PSEUDOURIDYLATE SYNTHASE TRUB1"/>
    <property type="match status" value="1"/>
</dbReference>
<evidence type="ECO:0000256" key="4">
    <source>
        <dbReference type="ARBA" id="ARBA00023235"/>
    </source>
</evidence>
<dbReference type="SUPFAM" id="SSF55120">
    <property type="entry name" value="Pseudouridine synthase"/>
    <property type="match status" value="1"/>
</dbReference>
<dbReference type="CDD" id="cd21152">
    <property type="entry name" value="PUA_TruB_bacterial"/>
    <property type="match status" value="1"/>
</dbReference>
<feature type="domain" description="tRNA pseudouridylate synthase B C-terminal" evidence="8">
    <location>
        <begin position="182"/>
        <end position="237"/>
    </location>
</feature>
<evidence type="ECO:0000313" key="10">
    <source>
        <dbReference type="Proteomes" id="UP001597044"/>
    </source>
</evidence>
<dbReference type="InterPro" id="IPR015240">
    <property type="entry name" value="tRNA_sdUridine_synth_fam1_C"/>
</dbReference>
<keyword evidence="4 5" id="KW-0413">Isomerase</keyword>
<dbReference type="InterPro" id="IPR002501">
    <property type="entry name" value="PsdUridine_synth_N"/>
</dbReference>
<dbReference type="Gene3D" id="3.30.2350.10">
    <property type="entry name" value="Pseudouridine synthase"/>
    <property type="match status" value="1"/>
</dbReference>
<comment type="caution">
    <text evidence="9">The sequence shown here is derived from an EMBL/GenBank/DDBJ whole genome shotgun (WGS) entry which is preliminary data.</text>
</comment>
<comment type="similarity">
    <text evidence="2 5">Belongs to the pseudouridine synthase TruB family. Type 1 subfamily.</text>
</comment>
<dbReference type="HAMAP" id="MF_01080">
    <property type="entry name" value="TruB_bact"/>
    <property type="match status" value="1"/>
</dbReference>
<feature type="domain" description="Pseudouridine synthase II N-terminal" evidence="6">
    <location>
        <begin position="33"/>
        <end position="181"/>
    </location>
</feature>
<comment type="function">
    <text evidence="5">Responsible for synthesis of pseudouridine from uracil-55 in the psi GC loop of transfer RNAs.</text>
</comment>
<evidence type="ECO:0000259" key="6">
    <source>
        <dbReference type="Pfam" id="PF01509"/>
    </source>
</evidence>
<dbReference type="Pfam" id="PF09157">
    <property type="entry name" value="TruB-C_2"/>
    <property type="match status" value="1"/>
</dbReference>
<feature type="active site" description="Nucleophile" evidence="5">
    <location>
        <position position="48"/>
    </location>
</feature>
<dbReference type="SUPFAM" id="SSF88697">
    <property type="entry name" value="PUA domain-like"/>
    <property type="match status" value="1"/>
</dbReference>
<dbReference type="CDD" id="cd02573">
    <property type="entry name" value="PseudoU_synth_EcTruB"/>
    <property type="match status" value="1"/>
</dbReference>
<dbReference type="InterPro" id="IPR020103">
    <property type="entry name" value="PsdUridine_synth_cat_dom_sf"/>
</dbReference>
<proteinExistence type="inferred from homology"/>
<dbReference type="RefSeq" id="WP_379071988.1">
    <property type="nucleotide sequence ID" value="NZ_JBHTIT010000001.1"/>
</dbReference>
<reference evidence="10" key="1">
    <citation type="journal article" date="2019" name="Int. J. Syst. Evol. Microbiol.">
        <title>The Global Catalogue of Microorganisms (GCM) 10K type strain sequencing project: providing services to taxonomists for standard genome sequencing and annotation.</title>
        <authorList>
            <consortium name="The Broad Institute Genomics Platform"/>
            <consortium name="The Broad Institute Genome Sequencing Center for Infectious Disease"/>
            <person name="Wu L."/>
            <person name="Ma J."/>
        </authorList>
    </citation>
    <scope>NUCLEOTIDE SEQUENCE [LARGE SCALE GENOMIC DNA]</scope>
    <source>
        <strain evidence="10">CCUG 63419</strain>
    </source>
</reference>
<dbReference type="Gene3D" id="2.30.130.10">
    <property type="entry name" value="PUA domain"/>
    <property type="match status" value="1"/>
</dbReference>
<dbReference type="EC" id="5.4.99.25" evidence="5"/>
<dbReference type="Pfam" id="PF01509">
    <property type="entry name" value="TruB_N"/>
    <property type="match status" value="1"/>
</dbReference>
<keyword evidence="10" id="KW-1185">Reference proteome</keyword>
<dbReference type="NCBIfam" id="TIGR00431">
    <property type="entry name" value="TruB"/>
    <property type="match status" value="1"/>
</dbReference>
<sequence>MSKPRRPRRPIDGILLLDKPIGVTSNQILQWVKHRYQADKAGHTGSLDPLATGVLPICLGEATKYSHYLLDADKTYVTRLKLGEKTNTSDAEGEVIARAAVPNISADELEHVLAQFRGDIMQVPSMFSALKRDGRPLYELARAGIEVERAARPVTIYELSCVSIDLPFVELKVSCSKGTYVRNLVEDIGDVIGCGAHVVALRRTQAGPFNLSQSFTREHVAEAEPLGFPALDEMLLPSWAGLADWPRVELSETSAYYLRHGNPVQASGLPRDGQSVLIFELQDDGQPALFLGIGSQNDDGLLAPKRLVRVADSSLN</sequence>
<keyword evidence="3 5" id="KW-0819">tRNA processing</keyword>
<evidence type="ECO:0000256" key="2">
    <source>
        <dbReference type="ARBA" id="ARBA00005642"/>
    </source>
</evidence>